<dbReference type="AlphaFoldDB" id="A0A5C3KFB8"/>
<evidence type="ECO:0000259" key="3">
    <source>
        <dbReference type="PROSITE" id="PS51164"/>
    </source>
</evidence>
<evidence type="ECO:0000256" key="2">
    <source>
        <dbReference type="SAM" id="SignalP"/>
    </source>
</evidence>
<sequence>MAAAMVSRVLNYLFIVSLVAQVCRAQVPLYGQCGGSGWGGQTQCIDGTACVRVNEWYSQCQPGSPQVPAPSPVTSSTLAPTVPTTTVLAPPVQTGPITALPLGDSITHGQGSSDGNGYRKFLKDLLLKDGIQIDYIGTQKCGTMQDNDCQGHHGNYIDQISDHSTTALTQRPQVVLLKAGTVDVVRVNNLASAPNRLMTLIDKIFTASPNTTVLVATIVPFPAGQANADRYNTAVRSLVEGRVIQGQHVVLVSMAAVTSADLPDGIHPNDNGYQKMAQAWYSGWTNAKQKGWVP</sequence>
<gene>
    <name evidence="4" type="ORF">FA15DRAFT_760525</name>
</gene>
<proteinExistence type="predicted"/>
<dbReference type="Proteomes" id="UP000307440">
    <property type="component" value="Unassembled WGS sequence"/>
</dbReference>
<dbReference type="STRING" id="230819.A0A5C3KFB8"/>
<dbReference type="InterPro" id="IPR036514">
    <property type="entry name" value="SGNH_hydro_sf"/>
</dbReference>
<dbReference type="InterPro" id="IPR000254">
    <property type="entry name" value="CBD"/>
</dbReference>
<dbReference type="OrthoDB" id="3915838at2759"/>
<dbReference type="SUPFAM" id="SSF52266">
    <property type="entry name" value="SGNH hydrolase"/>
    <property type="match status" value="1"/>
</dbReference>
<dbReference type="GO" id="GO:0030248">
    <property type="term" value="F:cellulose binding"/>
    <property type="evidence" value="ECO:0007669"/>
    <property type="project" value="InterPro"/>
</dbReference>
<dbReference type="GO" id="GO:0004622">
    <property type="term" value="F:phosphatidylcholine lysophospholipase activity"/>
    <property type="evidence" value="ECO:0007669"/>
    <property type="project" value="TreeGrafter"/>
</dbReference>
<dbReference type="PROSITE" id="PS51164">
    <property type="entry name" value="CBM1_2"/>
    <property type="match status" value="1"/>
</dbReference>
<dbReference type="SMART" id="SM00236">
    <property type="entry name" value="fCBD"/>
    <property type="match status" value="1"/>
</dbReference>
<dbReference type="GO" id="GO:0005576">
    <property type="term" value="C:extracellular region"/>
    <property type="evidence" value="ECO:0007669"/>
    <property type="project" value="InterPro"/>
</dbReference>
<dbReference type="SUPFAM" id="SSF57180">
    <property type="entry name" value="Cellulose-binding domain"/>
    <property type="match status" value="1"/>
</dbReference>
<dbReference type="InterPro" id="IPR051532">
    <property type="entry name" value="Ester_Hydrolysis_Enzymes"/>
</dbReference>
<feature type="chain" id="PRO_5023059167" evidence="2">
    <location>
        <begin position="26"/>
        <end position="294"/>
    </location>
</feature>
<keyword evidence="1 2" id="KW-0732">Signal</keyword>
<dbReference type="PROSITE" id="PS00562">
    <property type="entry name" value="CBM1_1"/>
    <property type="match status" value="1"/>
</dbReference>
<dbReference type="PANTHER" id="PTHR30383">
    <property type="entry name" value="THIOESTERASE 1/PROTEASE 1/LYSOPHOSPHOLIPASE L1"/>
    <property type="match status" value="1"/>
</dbReference>
<dbReference type="GO" id="GO:0005975">
    <property type="term" value="P:carbohydrate metabolic process"/>
    <property type="evidence" value="ECO:0007669"/>
    <property type="project" value="InterPro"/>
</dbReference>
<dbReference type="Gene3D" id="3.40.50.1110">
    <property type="entry name" value="SGNH hydrolase"/>
    <property type="match status" value="1"/>
</dbReference>
<dbReference type="CDD" id="cd01833">
    <property type="entry name" value="XynB_like"/>
    <property type="match status" value="1"/>
</dbReference>
<dbReference type="Pfam" id="PF00734">
    <property type="entry name" value="CBM_1"/>
    <property type="match status" value="1"/>
</dbReference>
<evidence type="ECO:0000313" key="5">
    <source>
        <dbReference type="Proteomes" id="UP000307440"/>
    </source>
</evidence>
<dbReference type="InterPro" id="IPR013830">
    <property type="entry name" value="SGNH_hydro"/>
</dbReference>
<organism evidence="4 5">
    <name type="scientific">Coprinopsis marcescibilis</name>
    <name type="common">Agaric fungus</name>
    <name type="synonym">Psathyrella marcescibilis</name>
    <dbReference type="NCBI Taxonomy" id="230819"/>
    <lineage>
        <taxon>Eukaryota</taxon>
        <taxon>Fungi</taxon>
        <taxon>Dikarya</taxon>
        <taxon>Basidiomycota</taxon>
        <taxon>Agaricomycotina</taxon>
        <taxon>Agaricomycetes</taxon>
        <taxon>Agaricomycetidae</taxon>
        <taxon>Agaricales</taxon>
        <taxon>Agaricineae</taxon>
        <taxon>Psathyrellaceae</taxon>
        <taxon>Coprinopsis</taxon>
    </lineage>
</organism>
<keyword evidence="5" id="KW-1185">Reference proteome</keyword>
<reference evidence="4 5" key="1">
    <citation type="journal article" date="2019" name="Nat. Ecol. Evol.">
        <title>Megaphylogeny resolves global patterns of mushroom evolution.</title>
        <authorList>
            <person name="Varga T."/>
            <person name="Krizsan K."/>
            <person name="Foldi C."/>
            <person name="Dima B."/>
            <person name="Sanchez-Garcia M."/>
            <person name="Sanchez-Ramirez S."/>
            <person name="Szollosi G.J."/>
            <person name="Szarkandi J.G."/>
            <person name="Papp V."/>
            <person name="Albert L."/>
            <person name="Andreopoulos W."/>
            <person name="Angelini C."/>
            <person name="Antonin V."/>
            <person name="Barry K.W."/>
            <person name="Bougher N.L."/>
            <person name="Buchanan P."/>
            <person name="Buyck B."/>
            <person name="Bense V."/>
            <person name="Catcheside P."/>
            <person name="Chovatia M."/>
            <person name="Cooper J."/>
            <person name="Damon W."/>
            <person name="Desjardin D."/>
            <person name="Finy P."/>
            <person name="Geml J."/>
            <person name="Haridas S."/>
            <person name="Hughes K."/>
            <person name="Justo A."/>
            <person name="Karasinski D."/>
            <person name="Kautmanova I."/>
            <person name="Kiss B."/>
            <person name="Kocsube S."/>
            <person name="Kotiranta H."/>
            <person name="LaButti K.M."/>
            <person name="Lechner B.E."/>
            <person name="Liimatainen K."/>
            <person name="Lipzen A."/>
            <person name="Lukacs Z."/>
            <person name="Mihaltcheva S."/>
            <person name="Morgado L.N."/>
            <person name="Niskanen T."/>
            <person name="Noordeloos M.E."/>
            <person name="Ohm R.A."/>
            <person name="Ortiz-Santana B."/>
            <person name="Ovrebo C."/>
            <person name="Racz N."/>
            <person name="Riley R."/>
            <person name="Savchenko A."/>
            <person name="Shiryaev A."/>
            <person name="Soop K."/>
            <person name="Spirin V."/>
            <person name="Szebenyi C."/>
            <person name="Tomsovsky M."/>
            <person name="Tulloss R.E."/>
            <person name="Uehling J."/>
            <person name="Grigoriev I.V."/>
            <person name="Vagvolgyi C."/>
            <person name="Papp T."/>
            <person name="Martin F.M."/>
            <person name="Miettinen O."/>
            <person name="Hibbett D.S."/>
            <person name="Nagy L.G."/>
        </authorList>
    </citation>
    <scope>NUCLEOTIDE SEQUENCE [LARGE SCALE GENOMIC DNA]</scope>
    <source>
        <strain evidence="4 5">CBS 121175</strain>
    </source>
</reference>
<name>A0A5C3KFB8_COPMA</name>
<dbReference type="Pfam" id="PF13472">
    <property type="entry name" value="Lipase_GDSL_2"/>
    <property type="match status" value="1"/>
</dbReference>
<accession>A0A5C3KFB8</accession>
<dbReference type="PANTHER" id="PTHR30383:SF5">
    <property type="entry name" value="SGNH HYDROLASE-TYPE ESTERASE DOMAIN-CONTAINING PROTEIN"/>
    <property type="match status" value="1"/>
</dbReference>
<protein>
    <submittedName>
        <fullName evidence="4">Lipolytic enzyme</fullName>
    </submittedName>
</protein>
<feature type="domain" description="CBM1" evidence="3">
    <location>
        <begin position="25"/>
        <end position="61"/>
    </location>
</feature>
<dbReference type="EMBL" id="ML210386">
    <property type="protein sequence ID" value="TFK18662.1"/>
    <property type="molecule type" value="Genomic_DNA"/>
</dbReference>
<evidence type="ECO:0000256" key="1">
    <source>
        <dbReference type="ARBA" id="ARBA00022729"/>
    </source>
</evidence>
<dbReference type="InterPro" id="IPR035971">
    <property type="entry name" value="CBD_sf"/>
</dbReference>
<feature type="signal peptide" evidence="2">
    <location>
        <begin position="1"/>
        <end position="25"/>
    </location>
</feature>
<evidence type="ECO:0000313" key="4">
    <source>
        <dbReference type="EMBL" id="TFK18662.1"/>
    </source>
</evidence>